<dbReference type="InterPro" id="IPR015925">
    <property type="entry name" value="Ryanodine_IP3_receptor"/>
</dbReference>
<evidence type="ECO:0000313" key="3">
    <source>
        <dbReference type="Proteomes" id="UP000000305"/>
    </source>
</evidence>
<dbReference type="KEGG" id="dpx:DAPPUDRAFT_323109"/>
<dbReference type="PANTHER" id="PTHR13715">
    <property type="entry name" value="RYANODINE RECEPTOR AND IP3 RECEPTOR"/>
    <property type="match status" value="1"/>
</dbReference>
<dbReference type="Proteomes" id="UP000000305">
    <property type="component" value="Unassembled WGS sequence"/>
</dbReference>
<proteinExistence type="predicted"/>
<sequence>MGGIENGEDDDDDGAICDLDLDGQGGKTFLRVLLLLTMHDSPPLVSGALRLLFRHFSQRHEVLQAFKQVQLLVSDSDVESYKQIKADLDGLRLLVEKSELWVYKAKMATAENEVGSPGINGGGGDEKTVAIKKEPLDILDEEGQGQPDSLLMSLDNNNSIIQHHPLPPNKKPAVRVPMLSSSDKQGSAIDLDIGPPLDESQAVNYKQIQQILARMNRLCVQPILSTTSSVGSGGGSGSGGSVSGSGGGSLGG</sequence>
<evidence type="ECO:0000256" key="1">
    <source>
        <dbReference type="SAM" id="MobiDB-lite"/>
    </source>
</evidence>
<keyword evidence="3" id="KW-1185">Reference proteome</keyword>
<dbReference type="STRING" id="6669.E9GXX7"/>
<name>E9GXX7_DAPPU</name>
<dbReference type="PANTHER" id="PTHR13715:SF102">
    <property type="entry name" value="INOSITOL 1,4,5-TRISPHOSPHATE RECEPTOR"/>
    <property type="match status" value="1"/>
</dbReference>
<dbReference type="OrthoDB" id="76898at2759"/>
<gene>
    <name evidence="2" type="ORF">DAPPUDRAFT_323109</name>
</gene>
<accession>E9GXX7</accession>
<evidence type="ECO:0000313" key="2">
    <source>
        <dbReference type="EMBL" id="EFX75738.1"/>
    </source>
</evidence>
<dbReference type="AlphaFoldDB" id="E9GXX7"/>
<dbReference type="eggNOG" id="KOG3533">
    <property type="taxonomic scope" value="Eukaryota"/>
</dbReference>
<feature type="region of interest" description="Disordered" evidence="1">
    <location>
        <begin position="227"/>
        <end position="252"/>
    </location>
</feature>
<dbReference type="EMBL" id="GL732573">
    <property type="protein sequence ID" value="EFX75738.1"/>
    <property type="molecule type" value="Genomic_DNA"/>
</dbReference>
<dbReference type="GO" id="GO:0006816">
    <property type="term" value="P:calcium ion transport"/>
    <property type="evidence" value="ECO:0007669"/>
    <property type="project" value="InterPro"/>
</dbReference>
<feature type="non-terminal residue" evidence="2">
    <location>
        <position position="252"/>
    </location>
</feature>
<dbReference type="HOGENOM" id="CLU_1105003_0_0_1"/>
<dbReference type="InParanoid" id="E9GXX7"/>
<organism evidence="2 3">
    <name type="scientific">Daphnia pulex</name>
    <name type="common">Water flea</name>
    <dbReference type="NCBI Taxonomy" id="6669"/>
    <lineage>
        <taxon>Eukaryota</taxon>
        <taxon>Metazoa</taxon>
        <taxon>Ecdysozoa</taxon>
        <taxon>Arthropoda</taxon>
        <taxon>Crustacea</taxon>
        <taxon>Branchiopoda</taxon>
        <taxon>Diplostraca</taxon>
        <taxon>Cladocera</taxon>
        <taxon>Anomopoda</taxon>
        <taxon>Daphniidae</taxon>
        <taxon>Daphnia</taxon>
    </lineage>
</organism>
<protein>
    <submittedName>
        <fullName evidence="2">Uncharacterized protein</fullName>
    </submittedName>
</protein>
<reference evidence="2 3" key="1">
    <citation type="journal article" date="2011" name="Science">
        <title>The ecoresponsive genome of Daphnia pulex.</title>
        <authorList>
            <person name="Colbourne J.K."/>
            <person name="Pfrender M.E."/>
            <person name="Gilbert D."/>
            <person name="Thomas W.K."/>
            <person name="Tucker A."/>
            <person name="Oakley T.H."/>
            <person name="Tokishita S."/>
            <person name="Aerts A."/>
            <person name="Arnold G.J."/>
            <person name="Basu M.K."/>
            <person name="Bauer D.J."/>
            <person name="Caceres C.E."/>
            <person name="Carmel L."/>
            <person name="Casola C."/>
            <person name="Choi J.H."/>
            <person name="Detter J.C."/>
            <person name="Dong Q."/>
            <person name="Dusheyko S."/>
            <person name="Eads B.D."/>
            <person name="Frohlich T."/>
            <person name="Geiler-Samerotte K.A."/>
            <person name="Gerlach D."/>
            <person name="Hatcher P."/>
            <person name="Jogdeo S."/>
            <person name="Krijgsveld J."/>
            <person name="Kriventseva E.V."/>
            <person name="Kultz D."/>
            <person name="Laforsch C."/>
            <person name="Lindquist E."/>
            <person name="Lopez J."/>
            <person name="Manak J.R."/>
            <person name="Muller J."/>
            <person name="Pangilinan J."/>
            <person name="Patwardhan R.P."/>
            <person name="Pitluck S."/>
            <person name="Pritham E.J."/>
            <person name="Rechtsteiner A."/>
            <person name="Rho M."/>
            <person name="Rogozin I.B."/>
            <person name="Sakarya O."/>
            <person name="Salamov A."/>
            <person name="Schaack S."/>
            <person name="Shapiro H."/>
            <person name="Shiga Y."/>
            <person name="Skalitzky C."/>
            <person name="Smith Z."/>
            <person name="Souvorov A."/>
            <person name="Sung W."/>
            <person name="Tang Z."/>
            <person name="Tsuchiya D."/>
            <person name="Tu H."/>
            <person name="Vos H."/>
            <person name="Wang M."/>
            <person name="Wolf Y.I."/>
            <person name="Yamagata H."/>
            <person name="Yamada T."/>
            <person name="Ye Y."/>
            <person name="Shaw J.R."/>
            <person name="Andrews J."/>
            <person name="Crease T.J."/>
            <person name="Tang H."/>
            <person name="Lucas S.M."/>
            <person name="Robertson H.M."/>
            <person name="Bork P."/>
            <person name="Koonin E.V."/>
            <person name="Zdobnov E.M."/>
            <person name="Grigoriev I.V."/>
            <person name="Lynch M."/>
            <person name="Boore J.L."/>
        </authorList>
    </citation>
    <scope>NUCLEOTIDE SEQUENCE [LARGE SCALE GENOMIC DNA]</scope>
</reference>
<feature type="compositionally biased region" description="Gly residues" evidence="1">
    <location>
        <begin position="231"/>
        <end position="252"/>
    </location>
</feature>